<dbReference type="RefSeq" id="WP_187245706.1">
    <property type="nucleotide sequence ID" value="NZ_BAAAOK010000001.1"/>
</dbReference>
<feature type="transmembrane region" description="Helical" evidence="1">
    <location>
        <begin position="477"/>
        <end position="498"/>
    </location>
</feature>
<dbReference type="Pfam" id="PF12679">
    <property type="entry name" value="ABC2_membrane_2"/>
    <property type="match status" value="1"/>
</dbReference>
<dbReference type="PANTHER" id="PTHR37305:SF1">
    <property type="entry name" value="MEMBRANE PROTEIN"/>
    <property type="match status" value="1"/>
</dbReference>
<evidence type="ECO:0000313" key="2">
    <source>
        <dbReference type="EMBL" id="MBC6468661.1"/>
    </source>
</evidence>
<comment type="caution">
    <text evidence="2">The sequence shown here is derived from an EMBL/GenBank/DDBJ whole genome shotgun (WGS) entry which is preliminary data.</text>
</comment>
<feature type="transmembrane region" description="Helical" evidence="1">
    <location>
        <begin position="337"/>
        <end position="363"/>
    </location>
</feature>
<accession>A0ABR7LUZ1</accession>
<keyword evidence="1" id="KW-0472">Membrane</keyword>
<feature type="transmembrane region" description="Helical" evidence="1">
    <location>
        <begin position="383"/>
        <end position="404"/>
    </location>
</feature>
<keyword evidence="3" id="KW-1185">Reference proteome</keyword>
<dbReference type="PANTHER" id="PTHR37305">
    <property type="entry name" value="INTEGRAL MEMBRANE PROTEIN-RELATED"/>
    <property type="match status" value="1"/>
</dbReference>
<proteinExistence type="predicted"/>
<organism evidence="2 3">
    <name type="scientific">Actinomadura alba</name>
    <dbReference type="NCBI Taxonomy" id="406431"/>
    <lineage>
        <taxon>Bacteria</taxon>
        <taxon>Bacillati</taxon>
        <taxon>Actinomycetota</taxon>
        <taxon>Actinomycetes</taxon>
        <taxon>Streptosporangiales</taxon>
        <taxon>Thermomonosporaceae</taxon>
        <taxon>Actinomadura</taxon>
    </lineage>
</organism>
<dbReference type="Gene3D" id="2.60.120.200">
    <property type="match status" value="1"/>
</dbReference>
<dbReference type="Proteomes" id="UP000805614">
    <property type="component" value="Unassembled WGS sequence"/>
</dbReference>
<protein>
    <submittedName>
        <fullName evidence="2">ABC transporter permease subunit</fullName>
    </submittedName>
</protein>
<keyword evidence="1" id="KW-1133">Transmembrane helix</keyword>
<sequence length="503" mass="51285">MNAFAKTLRAEWTKFRTVRGWVIGTVTAAGVIMALGLLPGLQGSCGKHGPGSECVLPVGPGGEEVTDSFAFVHQPLAGDGSITVRVTALTGLLPGPNPDEPRPGVVPWAKAGLIVKAGTGQGSSYAAVMVTGDHGVRMQHDYTHDIAGSPSAVTATAPRWLRLTRTGDTVTGAESVDGSSWTTVGIARPAGLPATVEVGLFVTSPQYAEEVNESLMSGAMGGPSQATGTFDHLAPQGGWTGAAWQRDSIGASSNGPAIRDSGFVRDGDVFRVTGSGDIAPAVPGAAGTGASVTQTLVGTFVGLIVVVVVGAMFVTAEYRRGLIRTTLTASPGRIRVLAAKAVVVGAVTFAAGLIAAAVVVVLGQRVLRSNGVYVHPASTPAELRIVAGTAALLAVAAILALGLGSLLRRSVTAVTTAVVVIVLPYLLAMTVLPTDAAQWLLRVSPAAAFALQQAAPEYPQVANLYTPPNGYFPLPPWAGFAVLAGWTALALGAAAVMLRRRDA</sequence>
<evidence type="ECO:0000313" key="3">
    <source>
        <dbReference type="Proteomes" id="UP000805614"/>
    </source>
</evidence>
<name>A0ABR7LUZ1_9ACTN</name>
<reference evidence="2 3" key="1">
    <citation type="submission" date="2020-06" db="EMBL/GenBank/DDBJ databases">
        <title>Actinomadura xiongansis sp. nov., isolated from soil of Baiyangdian.</title>
        <authorList>
            <person name="Zhang X."/>
        </authorList>
    </citation>
    <scope>NUCLEOTIDE SEQUENCE [LARGE SCALE GENOMIC DNA]</scope>
    <source>
        <strain evidence="2 3">HBUM206468</strain>
    </source>
</reference>
<gene>
    <name evidence="2" type="ORF">HKK74_24650</name>
</gene>
<evidence type="ECO:0000256" key="1">
    <source>
        <dbReference type="SAM" id="Phobius"/>
    </source>
</evidence>
<keyword evidence="1" id="KW-0812">Transmembrane</keyword>
<feature type="transmembrane region" description="Helical" evidence="1">
    <location>
        <begin position="296"/>
        <end position="316"/>
    </location>
</feature>
<dbReference type="EMBL" id="JABVEC010000020">
    <property type="protein sequence ID" value="MBC6468661.1"/>
    <property type="molecule type" value="Genomic_DNA"/>
</dbReference>
<feature type="transmembrane region" description="Helical" evidence="1">
    <location>
        <begin position="21"/>
        <end position="41"/>
    </location>
</feature>
<feature type="transmembrane region" description="Helical" evidence="1">
    <location>
        <begin position="411"/>
        <end position="432"/>
    </location>
</feature>